<dbReference type="EMBL" id="CAJJDN010000128">
    <property type="protein sequence ID" value="CAD8120879.1"/>
    <property type="molecule type" value="Genomic_DNA"/>
</dbReference>
<protein>
    <submittedName>
        <fullName evidence="1">Uncharacterized protein</fullName>
    </submittedName>
</protein>
<accession>A0A8S1QZI3</accession>
<organism evidence="1 2">
    <name type="scientific">Paramecium sonneborni</name>
    <dbReference type="NCBI Taxonomy" id="65129"/>
    <lineage>
        <taxon>Eukaryota</taxon>
        <taxon>Sar</taxon>
        <taxon>Alveolata</taxon>
        <taxon>Ciliophora</taxon>
        <taxon>Intramacronucleata</taxon>
        <taxon>Oligohymenophorea</taxon>
        <taxon>Peniculida</taxon>
        <taxon>Parameciidae</taxon>
        <taxon>Paramecium</taxon>
    </lineage>
</organism>
<reference evidence="1" key="1">
    <citation type="submission" date="2021-01" db="EMBL/GenBank/DDBJ databases">
        <authorList>
            <consortium name="Genoscope - CEA"/>
            <person name="William W."/>
        </authorList>
    </citation>
    <scope>NUCLEOTIDE SEQUENCE</scope>
</reference>
<gene>
    <name evidence="1" type="ORF">PSON_ATCC_30995.1.T1280131</name>
</gene>
<comment type="caution">
    <text evidence="1">The sequence shown here is derived from an EMBL/GenBank/DDBJ whole genome shotgun (WGS) entry which is preliminary data.</text>
</comment>
<dbReference type="AlphaFoldDB" id="A0A8S1QZI3"/>
<evidence type="ECO:0000313" key="1">
    <source>
        <dbReference type="EMBL" id="CAD8120879.1"/>
    </source>
</evidence>
<sequence length="254" mass="30756">MKSVILKKLQLYKLFLVIKLLYEKEIKDILDEKQIKSKDYLQFDEQREFMRRFYSYFDDRIPALLEYYKYHINISRLSLQNNEQKNEKHQGDIVLQIKMELGLFEEIKQQTPSKVKQTSEDCLISKLQYLLRDLKMNLQKLAFLKLVIQLYCTQRFSQNDSRYQNLSKIIQNIQNKQVQKFLKPIMEVQRLVYQNNQETLKNDRDVNKISLIIKISSFNAKNNKNCFNIQIYIYLKTKMQNCNSNHNKQKEDQI</sequence>
<dbReference type="OrthoDB" id="292259at2759"/>
<keyword evidence="2" id="KW-1185">Reference proteome</keyword>
<evidence type="ECO:0000313" key="2">
    <source>
        <dbReference type="Proteomes" id="UP000692954"/>
    </source>
</evidence>
<proteinExistence type="predicted"/>
<name>A0A8S1QZI3_9CILI</name>
<dbReference type="Proteomes" id="UP000692954">
    <property type="component" value="Unassembled WGS sequence"/>
</dbReference>